<accession>A0ABS4CLX3</accession>
<comment type="caution">
    <text evidence="1">The sequence shown here is derived from an EMBL/GenBank/DDBJ whole genome shotgun (WGS) entry which is preliminary data.</text>
</comment>
<evidence type="ECO:0000313" key="1">
    <source>
        <dbReference type="EMBL" id="MBP1047126.1"/>
    </source>
</evidence>
<keyword evidence="2" id="KW-1185">Reference proteome</keyword>
<proteinExistence type="predicted"/>
<protein>
    <submittedName>
        <fullName evidence="1">Uncharacterized protein</fullName>
    </submittedName>
</protein>
<evidence type="ECO:0000313" key="2">
    <source>
        <dbReference type="Proteomes" id="UP000673375"/>
    </source>
</evidence>
<name>A0ABS4CLX3_9ENTE</name>
<dbReference type="Proteomes" id="UP000673375">
    <property type="component" value="Unassembled WGS sequence"/>
</dbReference>
<dbReference type="RefSeq" id="WP_209557907.1">
    <property type="nucleotide sequence ID" value="NZ_JAEDXU010000006.1"/>
</dbReference>
<gene>
    <name evidence="1" type="ORF">I6N96_12665</name>
</gene>
<organism evidence="1 2">
    <name type="scientific">Enterococcus larvae</name>
    <dbReference type="NCBI Taxonomy" id="2794352"/>
    <lineage>
        <taxon>Bacteria</taxon>
        <taxon>Bacillati</taxon>
        <taxon>Bacillota</taxon>
        <taxon>Bacilli</taxon>
        <taxon>Lactobacillales</taxon>
        <taxon>Enterococcaceae</taxon>
        <taxon>Enterococcus</taxon>
    </lineage>
</organism>
<sequence length="180" mass="21551">MSNLIGNKRTLSCKVHFVGSFFADDTSEVWGKALKEFWNLLLVEYLFCIRENQIVRDIEKIGIKTILLESWLEKKSDLFFKEHIWLCDENGECYVYTKEELDGVYRTFVYAETLDLLIPSINERQGQFRYFTNTLKKQGWEMSYVFERTLLNKGVFLMSQRDQTKRMPYEFMKKLNIRMG</sequence>
<reference evidence="1 2" key="1">
    <citation type="submission" date="2020-12" db="EMBL/GenBank/DDBJ databases">
        <title>Vagococcus allomyrinae sp. nov. and Enterococcus lavae sp. nov., isolated from the larvae of Allomyrina dichotoma.</title>
        <authorList>
            <person name="Lee S.D."/>
        </authorList>
    </citation>
    <scope>NUCLEOTIDE SEQUENCE [LARGE SCALE GENOMIC DNA]</scope>
    <source>
        <strain evidence="1 2">BWM-S5</strain>
    </source>
</reference>
<dbReference type="EMBL" id="JAEDXU010000006">
    <property type="protein sequence ID" value="MBP1047126.1"/>
    <property type="molecule type" value="Genomic_DNA"/>
</dbReference>